<dbReference type="Proteomes" id="UP000030661">
    <property type="component" value="Unassembled WGS sequence"/>
</dbReference>
<name>A0A081C2N5_VECG1</name>
<proteinExistence type="predicted"/>
<dbReference type="AlphaFoldDB" id="A0A081C2N5"/>
<dbReference type="STRING" id="1499967.U27_05815"/>
<organism evidence="1">
    <name type="scientific">Vecturithrix granuli</name>
    <dbReference type="NCBI Taxonomy" id="1499967"/>
    <lineage>
        <taxon>Bacteria</taxon>
        <taxon>Candidatus Moduliflexota</taxon>
        <taxon>Candidatus Vecturitrichia</taxon>
        <taxon>Candidatus Vecturitrichales</taxon>
        <taxon>Candidatus Vecturitrichaceae</taxon>
        <taxon>Candidatus Vecturithrix</taxon>
    </lineage>
</organism>
<evidence type="ECO:0000313" key="1">
    <source>
        <dbReference type="EMBL" id="GAK58840.1"/>
    </source>
</evidence>
<sequence>MANLEVNKNFHLTTSFLNHIQILRKFQKSLTIYGTKTVYGINVMTQKVMDTLSGVRKLCLRGQSRALALRKMSITLHVNTNKE</sequence>
<dbReference type="HOGENOM" id="CLU_2535764_0_0_0"/>
<dbReference type="EMBL" id="DF820468">
    <property type="protein sequence ID" value="GAK58840.1"/>
    <property type="molecule type" value="Genomic_DNA"/>
</dbReference>
<evidence type="ECO:0000313" key="2">
    <source>
        <dbReference type="Proteomes" id="UP000030661"/>
    </source>
</evidence>
<protein>
    <submittedName>
        <fullName evidence="1">Uncharacterized protein</fullName>
    </submittedName>
</protein>
<gene>
    <name evidence="1" type="ORF">U27_05815</name>
</gene>
<keyword evidence="2" id="KW-1185">Reference proteome</keyword>
<reference evidence="1" key="1">
    <citation type="journal article" date="2015" name="PeerJ">
        <title>First genomic representation of candidate bacterial phylum KSB3 points to enhanced environmental sensing as a trigger of wastewater bulking.</title>
        <authorList>
            <person name="Sekiguchi Y."/>
            <person name="Ohashi A."/>
            <person name="Parks D.H."/>
            <person name="Yamauchi T."/>
            <person name="Tyson G.W."/>
            <person name="Hugenholtz P."/>
        </authorList>
    </citation>
    <scope>NUCLEOTIDE SEQUENCE [LARGE SCALE GENOMIC DNA]</scope>
</reference>
<accession>A0A081C2N5</accession>